<dbReference type="Gene3D" id="2.160.20.80">
    <property type="entry name" value="E3 ubiquitin-protein ligase SopA"/>
    <property type="match status" value="1"/>
</dbReference>
<gene>
    <name evidence="2" type="ORF">SAMN05216325_11075</name>
</gene>
<evidence type="ECO:0000313" key="2">
    <source>
        <dbReference type="EMBL" id="SEN21609.1"/>
    </source>
</evidence>
<dbReference type="OrthoDB" id="5519212at2"/>
<protein>
    <submittedName>
        <fullName evidence="2">Pentapeptide repeat-containing protein</fullName>
    </submittedName>
</protein>
<dbReference type="SUPFAM" id="SSF48371">
    <property type="entry name" value="ARM repeat"/>
    <property type="match status" value="1"/>
</dbReference>
<evidence type="ECO:0000256" key="1">
    <source>
        <dbReference type="SAM" id="Phobius"/>
    </source>
</evidence>
<dbReference type="Proteomes" id="UP000199459">
    <property type="component" value="Unassembled WGS sequence"/>
</dbReference>
<dbReference type="EMBL" id="FOCP01000010">
    <property type="protein sequence ID" value="SEN21609.1"/>
    <property type="molecule type" value="Genomic_DNA"/>
</dbReference>
<feature type="transmembrane region" description="Helical" evidence="1">
    <location>
        <begin position="21"/>
        <end position="44"/>
    </location>
</feature>
<dbReference type="InterPro" id="IPR001646">
    <property type="entry name" value="5peptide_repeat"/>
</dbReference>
<dbReference type="STRING" id="917.SAMN05216326_1361"/>
<proteinExistence type="predicted"/>
<organism evidence="2 3">
    <name type="scientific">Nitrosomonas marina</name>
    <dbReference type="NCBI Taxonomy" id="917"/>
    <lineage>
        <taxon>Bacteria</taxon>
        <taxon>Pseudomonadati</taxon>
        <taxon>Pseudomonadota</taxon>
        <taxon>Betaproteobacteria</taxon>
        <taxon>Nitrosomonadales</taxon>
        <taxon>Nitrosomonadaceae</taxon>
        <taxon>Nitrosomonas</taxon>
    </lineage>
</organism>
<evidence type="ECO:0000313" key="3">
    <source>
        <dbReference type="Proteomes" id="UP000199459"/>
    </source>
</evidence>
<dbReference type="SUPFAM" id="SSF141571">
    <property type="entry name" value="Pentapeptide repeat-like"/>
    <property type="match status" value="1"/>
</dbReference>
<dbReference type="Pfam" id="PF00805">
    <property type="entry name" value="Pentapeptide"/>
    <property type="match status" value="1"/>
</dbReference>
<dbReference type="RefSeq" id="WP_090631297.1">
    <property type="nucleotide sequence ID" value="NZ_FOCP01000010.1"/>
</dbReference>
<accession>A0A1H8EQ18</accession>
<keyword evidence="1" id="KW-0812">Transmembrane</keyword>
<name>A0A1H8EQ18_9PROT</name>
<reference evidence="2 3" key="1">
    <citation type="submission" date="2016-10" db="EMBL/GenBank/DDBJ databases">
        <authorList>
            <person name="de Groot N.N."/>
        </authorList>
    </citation>
    <scope>NUCLEOTIDE SEQUENCE [LARGE SCALE GENOMIC DNA]</scope>
    <source>
        <strain evidence="2 3">Nm22</strain>
    </source>
</reference>
<dbReference type="InterPro" id="IPR016024">
    <property type="entry name" value="ARM-type_fold"/>
</dbReference>
<sequence length="405" mass="46197">MSPERSKIAQSENKIEKKFPFSLGDIIKFIGAFAVIIPLILGYIQYQQQVRENLDENFRAIVSGLSSERKQNRLASASNLGTFIKEGSPYYNEAVDILINTVSFESDIDVLQAIRSSLEKISFEDNKRIIQKLLKLEQNFFIYDEYLKVKLRTEQEIANKELQRYKELLAFTETPKTSLKENELELETYKNRYLASITRHMSLELSNKENPFRSELVAKFIVSFLSVARKNPMAGLELYQNSWNYVVLTDLKLPEINIYRSALSSTTISAVDFSHSKIEDTTFENSIIEDSNISHSTIHATLFNSIVSLKGTQFKGATLTDVFFYDSDLKGANFTGAKGLKPAYFYKARNLDQAVFDADFSNRLKQVDTISEADFMDYLCDSDLSPTRRAELSRDISGEASVRCD</sequence>
<keyword evidence="1" id="KW-0472">Membrane</keyword>
<dbReference type="AlphaFoldDB" id="A0A1H8EQ18"/>
<keyword evidence="1" id="KW-1133">Transmembrane helix</keyword>